<proteinExistence type="predicted"/>
<sequence>MNNKMSKHGQDIFRIIMSHNKSKLKTKGVRLLNDAIKAMRMASDKLDKLSVFLIISQRQADVKRLKKEIASNKMIEDGNQHNHPPEEGRSNSVTTRNSNDDDGVIFYLKCYRNMLPEEEIVKVLRSLNLTNFEINLTHRLHNWSMCSIHIKDPDVYFPTVRKALKVAIKGCSLMDSV</sequence>
<feature type="region of interest" description="Disordered" evidence="1">
    <location>
        <begin position="72"/>
        <end position="97"/>
    </location>
</feature>
<keyword evidence="3" id="KW-1185">Reference proteome</keyword>
<dbReference type="Proteomes" id="UP000494040">
    <property type="component" value="Unassembled WGS sequence"/>
</dbReference>
<evidence type="ECO:0000256" key="1">
    <source>
        <dbReference type="SAM" id="MobiDB-lite"/>
    </source>
</evidence>
<dbReference type="GeneID" id="106664286"/>
<organism evidence="2 3">
    <name type="scientific">Cimex lectularius</name>
    <name type="common">Bed bug</name>
    <name type="synonym">Acanthia lectularia</name>
    <dbReference type="NCBI Taxonomy" id="79782"/>
    <lineage>
        <taxon>Eukaryota</taxon>
        <taxon>Metazoa</taxon>
        <taxon>Ecdysozoa</taxon>
        <taxon>Arthropoda</taxon>
        <taxon>Hexapoda</taxon>
        <taxon>Insecta</taxon>
        <taxon>Pterygota</taxon>
        <taxon>Neoptera</taxon>
        <taxon>Paraneoptera</taxon>
        <taxon>Hemiptera</taxon>
        <taxon>Heteroptera</taxon>
        <taxon>Panheteroptera</taxon>
        <taxon>Cimicomorpha</taxon>
        <taxon>Cimicidae</taxon>
        <taxon>Cimex</taxon>
    </lineage>
</organism>
<dbReference type="KEGG" id="clec:106664286"/>
<reference evidence="2" key="1">
    <citation type="submission" date="2022-01" db="UniProtKB">
        <authorList>
            <consortium name="EnsemblMetazoa"/>
        </authorList>
    </citation>
    <scope>IDENTIFICATION</scope>
</reference>
<accession>A0A8I6RNE9</accession>
<evidence type="ECO:0000313" key="3">
    <source>
        <dbReference type="Proteomes" id="UP000494040"/>
    </source>
</evidence>
<feature type="compositionally biased region" description="Basic and acidic residues" evidence="1">
    <location>
        <begin position="72"/>
        <end position="89"/>
    </location>
</feature>
<dbReference type="AlphaFoldDB" id="A0A8I6RNE9"/>
<name>A0A8I6RNE9_CIMLE</name>
<protein>
    <submittedName>
        <fullName evidence="2">Uncharacterized protein</fullName>
    </submittedName>
</protein>
<evidence type="ECO:0000313" key="2">
    <source>
        <dbReference type="EnsemblMetazoa" id="XP_014245356.1"/>
    </source>
</evidence>
<dbReference type="EnsemblMetazoa" id="XM_014389870.2">
    <property type="protein sequence ID" value="XP_014245356.1"/>
    <property type="gene ID" value="LOC106664286"/>
</dbReference>
<dbReference type="RefSeq" id="XP_014245356.1">
    <property type="nucleotide sequence ID" value="XM_014389870.2"/>
</dbReference>